<keyword evidence="2" id="KW-1003">Cell membrane</keyword>
<sequence>MPLNLGRRRFLGAMRPLFAGLRSVPPLGDVLIVAAVYFAAAKLGLRLAFYHPSATPVWPPTGIALASMLLLGYRAGPGIFLGAFLANLTTYGTVWTSLSIATGNTLEGLVGTYLVNKYANSNKVFDHPRDIFKFALLAAILSTAVSATIGVTSLALGGFARGADYRLVWLTWWLGDATGALIFAPLLILYGRDLHLRWSGQAMLERGLFLVALLSISWLVFGGQFPFVYLTVPFLVWAALRFDQRETAAVVVLLTLIAVWATSRHLGPFVGATPNESLLLLQAFMGTAALVALPLAGVMVERRSADQKTTDLHLQLRGRNALLELRVRERTRELEDAYFEMAERLAAAAEFRDDDTGEHARRVGELSAVLARNLGLAADEVELIRRAAPLHDVGKIGIPDHILLKPGALIPEEFELMKTHVKVGAGILSEGKSDLLRLAEEIALTHHERWDGTGYPVGLRGEAIPLSGRIVAVADVFDAIISTRPYRKARSIEEAIKVIENGAGTQFDPRVVDALMAHVDRAPSRHFADAGKI</sequence>
<accession>A0A537LQU7</accession>
<comment type="caution">
    <text evidence="8">The sequence shown here is derived from an EMBL/GenBank/DDBJ whole genome shotgun (WGS) entry which is preliminary data.</text>
</comment>
<dbReference type="EMBL" id="VBAI01000119">
    <property type="protein sequence ID" value="TMJ10366.1"/>
    <property type="molecule type" value="Genomic_DNA"/>
</dbReference>
<dbReference type="Pfam" id="PF13487">
    <property type="entry name" value="HD_5"/>
    <property type="match status" value="1"/>
</dbReference>
<reference evidence="8 9" key="1">
    <citation type="journal article" date="2019" name="Nat. Microbiol.">
        <title>Mediterranean grassland soil C-N compound turnover is dependent on rainfall and depth, and is mediated by genomically divergent microorganisms.</title>
        <authorList>
            <person name="Diamond S."/>
            <person name="Andeer P.F."/>
            <person name="Li Z."/>
            <person name="Crits-Christoph A."/>
            <person name="Burstein D."/>
            <person name="Anantharaman K."/>
            <person name="Lane K.R."/>
            <person name="Thomas B.C."/>
            <person name="Pan C."/>
            <person name="Northen T.R."/>
            <person name="Banfield J.F."/>
        </authorList>
    </citation>
    <scope>NUCLEOTIDE SEQUENCE [LARGE SCALE GENOMIC DNA]</scope>
    <source>
        <strain evidence="8">NP_1</strain>
    </source>
</reference>
<dbReference type="InterPro" id="IPR003607">
    <property type="entry name" value="HD/PDEase_dom"/>
</dbReference>
<evidence type="ECO:0000256" key="5">
    <source>
        <dbReference type="ARBA" id="ARBA00023136"/>
    </source>
</evidence>
<keyword evidence="4 6" id="KW-1133">Transmembrane helix</keyword>
<gene>
    <name evidence="8" type="ORF">E6G98_07710</name>
</gene>
<dbReference type="SUPFAM" id="SSF109604">
    <property type="entry name" value="HD-domain/PDEase-like"/>
    <property type="match status" value="1"/>
</dbReference>
<dbReference type="InterPro" id="IPR007895">
    <property type="entry name" value="MASE1"/>
</dbReference>
<evidence type="ECO:0000256" key="1">
    <source>
        <dbReference type="ARBA" id="ARBA00004651"/>
    </source>
</evidence>
<dbReference type="AlphaFoldDB" id="A0A537LQU7"/>
<evidence type="ECO:0000313" key="8">
    <source>
        <dbReference type="EMBL" id="TMJ10366.1"/>
    </source>
</evidence>
<proteinExistence type="predicted"/>
<dbReference type="Pfam" id="PF05231">
    <property type="entry name" value="MASE1"/>
    <property type="match status" value="1"/>
</dbReference>
<dbReference type="GO" id="GO:0005886">
    <property type="term" value="C:plasma membrane"/>
    <property type="evidence" value="ECO:0007669"/>
    <property type="project" value="UniProtKB-SubCell"/>
</dbReference>
<feature type="transmembrane region" description="Helical" evidence="6">
    <location>
        <begin position="172"/>
        <end position="191"/>
    </location>
</feature>
<keyword evidence="5 6" id="KW-0472">Membrane</keyword>
<evidence type="ECO:0000313" key="9">
    <source>
        <dbReference type="Proteomes" id="UP000315217"/>
    </source>
</evidence>
<evidence type="ECO:0000256" key="3">
    <source>
        <dbReference type="ARBA" id="ARBA00022692"/>
    </source>
</evidence>
<dbReference type="InterPro" id="IPR037522">
    <property type="entry name" value="HD_GYP_dom"/>
</dbReference>
<evidence type="ECO:0000256" key="6">
    <source>
        <dbReference type="SAM" id="Phobius"/>
    </source>
</evidence>
<dbReference type="CDD" id="cd00077">
    <property type="entry name" value="HDc"/>
    <property type="match status" value="1"/>
</dbReference>
<feature type="transmembrane region" description="Helical" evidence="6">
    <location>
        <begin position="30"/>
        <end position="50"/>
    </location>
</feature>
<dbReference type="SMART" id="SM00471">
    <property type="entry name" value="HDc"/>
    <property type="match status" value="1"/>
</dbReference>
<comment type="subcellular location">
    <subcellularLocation>
        <location evidence="1">Cell membrane</location>
        <topology evidence="1">Multi-pass membrane protein</topology>
    </subcellularLocation>
</comment>
<organism evidence="8 9">
    <name type="scientific">Candidatus Segetimicrobium genomatis</name>
    <dbReference type="NCBI Taxonomy" id="2569760"/>
    <lineage>
        <taxon>Bacteria</taxon>
        <taxon>Bacillati</taxon>
        <taxon>Candidatus Sysuimicrobiota</taxon>
        <taxon>Candidatus Sysuimicrobiia</taxon>
        <taxon>Candidatus Sysuimicrobiales</taxon>
        <taxon>Candidatus Segetimicrobiaceae</taxon>
        <taxon>Candidatus Segetimicrobium</taxon>
    </lineage>
</organism>
<dbReference type="InterPro" id="IPR052020">
    <property type="entry name" value="Cyclic_di-GMP/3'3'-cGAMP_PDE"/>
</dbReference>
<dbReference type="PROSITE" id="PS51832">
    <property type="entry name" value="HD_GYP"/>
    <property type="match status" value="1"/>
</dbReference>
<evidence type="ECO:0000256" key="4">
    <source>
        <dbReference type="ARBA" id="ARBA00022989"/>
    </source>
</evidence>
<protein>
    <submittedName>
        <fullName evidence="8">HD domain-containing protein</fullName>
    </submittedName>
</protein>
<dbReference type="PANTHER" id="PTHR45228">
    <property type="entry name" value="CYCLIC DI-GMP PHOSPHODIESTERASE TM_0186-RELATED"/>
    <property type="match status" value="1"/>
</dbReference>
<dbReference type="Proteomes" id="UP000315217">
    <property type="component" value="Unassembled WGS sequence"/>
</dbReference>
<feature type="transmembrane region" description="Helical" evidence="6">
    <location>
        <begin position="136"/>
        <end position="160"/>
    </location>
</feature>
<feature type="domain" description="HD-GYP" evidence="7">
    <location>
        <begin position="334"/>
        <end position="531"/>
    </location>
</feature>
<evidence type="ECO:0000256" key="2">
    <source>
        <dbReference type="ARBA" id="ARBA00022475"/>
    </source>
</evidence>
<keyword evidence="3 6" id="KW-0812">Transmembrane</keyword>
<dbReference type="Gene3D" id="1.10.3210.10">
    <property type="entry name" value="Hypothetical protein af1432"/>
    <property type="match status" value="1"/>
</dbReference>
<feature type="transmembrane region" description="Helical" evidence="6">
    <location>
        <begin position="227"/>
        <end position="242"/>
    </location>
</feature>
<name>A0A537LQU7_9BACT</name>
<feature type="transmembrane region" description="Helical" evidence="6">
    <location>
        <begin position="62"/>
        <end position="86"/>
    </location>
</feature>
<feature type="transmembrane region" description="Helical" evidence="6">
    <location>
        <begin position="249"/>
        <end position="267"/>
    </location>
</feature>
<feature type="transmembrane region" description="Helical" evidence="6">
    <location>
        <begin position="279"/>
        <end position="300"/>
    </location>
</feature>
<evidence type="ECO:0000259" key="7">
    <source>
        <dbReference type="PROSITE" id="PS51832"/>
    </source>
</evidence>